<feature type="domain" description="GspL periplasmic" evidence="11">
    <location>
        <begin position="220"/>
        <end position="343"/>
    </location>
</feature>
<evidence type="ECO:0000256" key="3">
    <source>
        <dbReference type="ARBA" id="ARBA00022448"/>
    </source>
</evidence>
<dbReference type="Gene3D" id="3.30.420.380">
    <property type="match status" value="1"/>
</dbReference>
<evidence type="ECO:0000256" key="7">
    <source>
        <dbReference type="ARBA" id="ARBA00022927"/>
    </source>
</evidence>
<comment type="subcellular location">
    <subcellularLocation>
        <location evidence="1">Cell inner membrane</location>
        <topology evidence="1">Single-pass membrane protein</topology>
    </subcellularLocation>
</comment>
<keyword evidence="5" id="KW-0997">Cell inner membrane</keyword>
<evidence type="ECO:0000256" key="4">
    <source>
        <dbReference type="ARBA" id="ARBA00022475"/>
    </source>
</evidence>
<dbReference type="GO" id="GO:0015627">
    <property type="term" value="C:type II protein secretion system complex"/>
    <property type="evidence" value="ECO:0007669"/>
    <property type="project" value="InterPro"/>
</dbReference>
<dbReference type="InterPro" id="IPR024230">
    <property type="entry name" value="GspL_cyto_dom"/>
</dbReference>
<evidence type="ECO:0000256" key="8">
    <source>
        <dbReference type="ARBA" id="ARBA00022989"/>
    </source>
</evidence>
<evidence type="ECO:0000256" key="1">
    <source>
        <dbReference type="ARBA" id="ARBA00004377"/>
    </source>
</evidence>
<dbReference type="Pfam" id="PF05134">
    <property type="entry name" value="T2SSL"/>
    <property type="match status" value="1"/>
</dbReference>
<dbReference type="GO" id="GO:0015628">
    <property type="term" value="P:protein secretion by the type II secretion system"/>
    <property type="evidence" value="ECO:0007669"/>
    <property type="project" value="InterPro"/>
</dbReference>
<sequence>MITTLHLILLPADETAPVVRLRADASGRLLGRDVLDPGSPVAPPGPDIRQVLAVPGAQCRVLWLDLPARNPLQAQAAARLLAADHLAAAAESQHIAIAPGEPDTNERLVVCVEHGAMQQWLARATAMGLVPDDVVPAPLLLPLPDDADTLAVTERDGEWWVRGHGVALTAEPELAMHVIGERQRHLVPDPEPALARMALESPINLLQQEYARAPAHPGGWNGWRRAAALALVLAISPLVLLAAHILRDTWAASDLEEQAKAEAARALPMLAADGDPLPALRQALDAAHQGDAFIRSTGALLHAVAQLDDAELEAMSFSDDRLVATLAHRDAADLDQVREQLSGAGLTFTGTGSRTVNGRLHHTFELGPAP</sequence>
<keyword evidence="6" id="KW-0812">Transmembrane</keyword>
<evidence type="ECO:0000259" key="11">
    <source>
        <dbReference type="Pfam" id="PF12693"/>
    </source>
</evidence>
<dbReference type="RefSeq" id="WP_078757207.1">
    <property type="nucleotide sequence ID" value="NZ_FUXP01000001.1"/>
</dbReference>
<dbReference type="InterPro" id="IPR043129">
    <property type="entry name" value="ATPase_NBD"/>
</dbReference>
<keyword evidence="7" id="KW-0653">Protein transport</keyword>
<evidence type="ECO:0000256" key="9">
    <source>
        <dbReference type="ARBA" id="ARBA00023136"/>
    </source>
</evidence>
<dbReference type="OrthoDB" id="7011844at2"/>
<evidence type="ECO:0000313" key="13">
    <source>
        <dbReference type="Proteomes" id="UP000190061"/>
    </source>
</evidence>
<protein>
    <submittedName>
        <fullName evidence="12">Type II secretion system protein L (GspL)</fullName>
    </submittedName>
</protein>
<keyword evidence="4" id="KW-1003">Cell membrane</keyword>
<dbReference type="AlphaFoldDB" id="A0A1T4MX31"/>
<evidence type="ECO:0000256" key="2">
    <source>
        <dbReference type="ARBA" id="ARBA00005318"/>
    </source>
</evidence>
<keyword evidence="13" id="KW-1185">Reference proteome</keyword>
<dbReference type="SUPFAM" id="SSF53067">
    <property type="entry name" value="Actin-like ATPase domain"/>
    <property type="match status" value="1"/>
</dbReference>
<keyword evidence="9" id="KW-0472">Membrane</keyword>
<name>A0A1T4MX31_9GAMM</name>
<dbReference type="InterPro" id="IPR025691">
    <property type="entry name" value="GspL_pp_dom"/>
</dbReference>
<evidence type="ECO:0000256" key="6">
    <source>
        <dbReference type="ARBA" id="ARBA00022692"/>
    </source>
</evidence>
<proteinExistence type="inferred from homology"/>
<evidence type="ECO:0000259" key="10">
    <source>
        <dbReference type="Pfam" id="PF05134"/>
    </source>
</evidence>
<organism evidence="12 13">
    <name type="scientific">Lysobacter spongiicola DSM 21749</name>
    <dbReference type="NCBI Taxonomy" id="1122188"/>
    <lineage>
        <taxon>Bacteria</taxon>
        <taxon>Pseudomonadati</taxon>
        <taxon>Pseudomonadota</taxon>
        <taxon>Gammaproteobacteria</taxon>
        <taxon>Lysobacterales</taxon>
        <taxon>Lysobacteraceae</taxon>
        <taxon>Novilysobacter</taxon>
    </lineage>
</organism>
<evidence type="ECO:0000256" key="5">
    <source>
        <dbReference type="ARBA" id="ARBA00022519"/>
    </source>
</evidence>
<dbReference type="STRING" id="1122188.SAMN02745674_00623"/>
<dbReference type="Proteomes" id="UP000190061">
    <property type="component" value="Unassembled WGS sequence"/>
</dbReference>
<accession>A0A1T4MX31</accession>
<evidence type="ECO:0000313" key="12">
    <source>
        <dbReference type="EMBL" id="SJZ71335.1"/>
    </source>
</evidence>
<keyword evidence="3" id="KW-0813">Transport</keyword>
<keyword evidence="8" id="KW-1133">Transmembrane helix</keyword>
<dbReference type="NCBIfam" id="TIGR01709">
    <property type="entry name" value="typeII_sec_gspL"/>
    <property type="match status" value="1"/>
</dbReference>
<feature type="domain" description="GspL cytoplasmic actin-ATPase-like" evidence="10">
    <location>
        <begin position="54"/>
        <end position="169"/>
    </location>
</feature>
<dbReference type="Pfam" id="PF12693">
    <property type="entry name" value="GspL_C"/>
    <property type="match status" value="1"/>
</dbReference>
<dbReference type="GO" id="GO:0009276">
    <property type="term" value="C:Gram-negative-bacterium-type cell wall"/>
    <property type="evidence" value="ECO:0007669"/>
    <property type="project" value="InterPro"/>
</dbReference>
<comment type="similarity">
    <text evidence="2">Belongs to the GSP L family.</text>
</comment>
<gene>
    <name evidence="12" type="ORF">SAMN02745674_00623</name>
</gene>
<dbReference type="InterPro" id="IPR007812">
    <property type="entry name" value="T2SS_protein-GspL"/>
</dbReference>
<dbReference type="EMBL" id="FUXP01000001">
    <property type="protein sequence ID" value="SJZ71335.1"/>
    <property type="molecule type" value="Genomic_DNA"/>
</dbReference>
<dbReference type="GO" id="GO:0005886">
    <property type="term" value="C:plasma membrane"/>
    <property type="evidence" value="ECO:0007669"/>
    <property type="project" value="UniProtKB-SubCell"/>
</dbReference>
<reference evidence="12 13" key="1">
    <citation type="submission" date="2017-02" db="EMBL/GenBank/DDBJ databases">
        <authorList>
            <person name="Peterson S.W."/>
        </authorList>
    </citation>
    <scope>NUCLEOTIDE SEQUENCE [LARGE SCALE GENOMIC DNA]</scope>
    <source>
        <strain evidence="12 13">DSM 21749</strain>
    </source>
</reference>